<protein>
    <recommendedName>
        <fullName evidence="3">Fumarate lyase N-terminal domain-containing protein</fullName>
    </recommendedName>
</protein>
<reference evidence="2" key="1">
    <citation type="submission" date="2018-05" db="EMBL/GenBank/DDBJ databases">
        <authorList>
            <person name="Lanie J.A."/>
            <person name="Ng W.-L."/>
            <person name="Kazmierczak K.M."/>
            <person name="Andrzejewski T.M."/>
            <person name="Davidsen T.M."/>
            <person name="Wayne K.J."/>
            <person name="Tettelin H."/>
            <person name="Glass J.I."/>
            <person name="Rusch D."/>
            <person name="Podicherti R."/>
            <person name="Tsui H.-C.T."/>
            <person name="Winkler M.E."/>
        </authorList>
    </citation>
    <scope>NUCLEOTIDE SEQUENCE</scope>
</reference>
<feature type="non-terminal residue" evidence="2">
    <location>
        <position position="172"/>
    </location>
</feature>
<dbReference type="Gene3D" id="1.20.200.10">
    <property type="entry name" value="Fumarase/aspartase (Central domain)"/>
    <property type="match status" value="1"/>
</dbReference>
<evidence type="ECO:0000313" key="2">
    <source>
        <dbReference type="EMBL" id="SVD54015.1"/>
    </source>
</evidence>
<dbReference type="AlphaFoldDB" id="A0A382W6N7"/>
<proteinExistence type="predicted"/>
<dbReference type="GO" id="GO:0005829">
    <property type="term" value="C:cytosol"/>
    <property type="evidence" value="ECO:0007669"/>
    <property type="project" value="TreeGrafter"/>
</dbReference>
<dbReference type="EMBL" id="UINC01157172">
    <property type="protein sequence ID" value="SVD54015.1"/>
    <property type="molecule type" value="Genomic_DNA"/>
</dbReference>
<dbReference type="InterPro" id="IPR008948">
    <property type="entry name" value="L-Aspartase-like"/>
</dbReference>
<dbReference type="GO" id="GO:0004018">
    <property type="term" value="F:N6-(1,2-dicarboxyethyl)AMP AMP-lyase (fumarate-forming) activity"/>
    <property type="evidence" value="ECO:0007669"/>
    <property type="project" value="TreeGrafter"/>
</dbReference>
<accession>A0A382W6N7</accession>
<organism evidence="2">
    <name type="scientific">marine metagenome</name>
    <dbReference type="NCBI Taxonomy" id="408172"/>
    <lineage>
        <taxon>unclassified sequences</taxon>
        <taxon>metagenomes</taxon>
        <taxon>ecological metagenomes</taxon>
    </lineage>
</organism>
<sequence>MQNRHATSDKFSDQGKQASIGTRANRKTLRFWQASLTGVLMTESNSPLYQHPLSERYASREMQQIFANARRYGTWRRLWLALASAQHELGLSISPEGLREMEEHLDNIDLTKAAEYEQRFRHDVMAHVHLFGDDAPSARGFIHLGATSAFVTDNTDLILHREALELVRNRLI</sequence>
<name>A0A382W6N7_9ZZZZ</name>
<dbReference type="PANTHER" id="PTHR43172">
    <property type="entry name" value="ADENYLOSUCCINATE LYASE"/>
    <property type="match status" value="1"/>
</dbReference>
<dbReference type="SUPFAM" id="SSF48557">
    <property type="entry name" value="L-aspartase-like"/>
    <property type="match status" value="1"/>
</dbReference>
<dbReference type="GO" id="GO:0044208">
    <property type="term" value="P:'de novo' AMP biosynthetic process"/>
    <property type="evidence" value="ECO:0007669"/>
    <property type="project" value="TreeGrafter"/>
</dbReference>
<dbReference type="PANTHER" id="PTHR43172:SF1">
    <property type="entry name" value="ADENYLOSUCCINATE LYASE"/>
    <property type="match status" value="1"/>
</dbReference>
<evidence type="ECO:0000256" key="1">
    <source>
        <dbReference type="ARBA" id="ARBA00023239"/>
    </source>
</evidence>
<dbReference type="GO" id="GO:0070626">
    <property type="term" value="F:(S)-2-(5-amino-1-(5-phospho-D-ribosyl)imidazole-4-carboxamido) succinate lyase (fumarate-forming) activity"/>
    <property type="evidence" value="ECO:0007669"/>
    <property type="project" value="TreeGrafter"/>
</dbReference>
<evidence type="ECO:0008006" key="3">
    <source>
        <dbReference type="Google" id="ProtNLM"/>
    </source>
</evidence>
<gene>
    <name evidence="2" type="ORF">METZ01_LOCUS406869</name>
</gene>
<keyword evidence="1" id="KW-0456">Lyase</keyword>
<dbReference type="Gene3D" id="1.10.275.60">
    <property type="match status" value="1"/>
</dbReference>